<feature type="domain" description="Fumarylacetoacetase-like C-terminal" evidence="3">
    <location>
        <begin position="94"/>
        <end position="270"/>
    </location>
</feature>
<keyword evidence="2" id="KW-0479">Metal-binding</keyword>
<protein>
    <submittedName>
        <fullName evidence="4">2-dehydro-3-deoxy-D-arabinonate dehydratase</fullName>
    </submittedName>
</protein>
<comment type="caution">
    <text evidence="4">The sequence shown here is derived from an EMBL/GenBank/DDBJ whole genome shotgun (WGS) entry which is preliminary data.</text>
</comment>
<dbReference type="PANTHER" id="PTHR42796">
    <property type="entry name" value="FUMARYLACETOACETATE HYDROLASE DOMAIN-CONTAINING PROTEIN 2A-RELATED"/>
    <property type="match status" value="1"/>
</dbReference>
<reference evidence="4 5" key="1">
    <citation type="submission" date="2018-10" db="EMBL/GenBank/DDBJ databases">
        <title>Genomic Encyclopedia of Archaeal and Bacterial Type Strains, Phase II (KMG-II): from individual species to whole genera.</title>
        <authorList>
            <person name="Goeker M."/>
        </authorList>
    </citation>
    <scope>NUCLEOTIDE SEQUENCE [LARGE SCALE GENOMIC DNA]</scope>
    <source>
        <strain evidence="4 5">DSM 14954</strain>
    </source>
</reference>
<evidence type="ECO:0000259" key="3">
    <source>
        <dbReference type="Pfam" id="PF01557"/>
    </source>
</evidence>
<dbReference type="EMBL" id="RBIL01000001">
    <property type="protein sequence ID" value="RKQ92096.1"/>
    <property type="molecule type" value="Genomic_DNA"/>
</dbReference>
<dbReference type="RefSeq" id="WP_121249824.1">
    <property type="nucleotide sequence ID" value="NZ_RBIL01000001.1"/>
</dbReference>
<dbReference type="GO" id="GO:0044281">
    <property type="term" value="P:small molecule metabolic process"/>
    <property type="evidence" value="ECO:0007669"/>
    <property type="project" value="UniProtKB-ARBA"/>
</dbReference>
<evidence type="ECO:0000256" key="1">
    <source>
        <dbReference type="ARBA" id="ARBA00010211"/>
    </source>
</evidence>
<dbReference type="InterPro" id="IPR051121">
    <property type="entry name" value="FAH"/>
</dbReference>
<keyword evidence="5" id="KW-1185">Reference proteome</keyword>
<comment type="similarity">
    <text evidence="1">Belongs to the FAH family.</text>
</comment>
<dbReference type="Proteomes" id="UP000278962">
    <property type="component" value="Unassembled WGS sequence"/>
</dbReference>
<dbReference type="InterPro" id="IPR036663">
    <property type="entry name" value="Fumarylacetoacetase_C_sf"/>
</dbReference>
<dbReference type="AlphaFoldDB" id="A0A660LCL0"/>
<dbReference type="OrthoDB" id="9779415at2"/>
<evidence type="ECO:0000313" key="4">
    <source>
        <dbReference type="EMBL" id="RKQ92096.1"/>
    </source>
</evidence>
<dbReference type="SUPFAM" id="SSF56529">
    <property type="entry name" value="FAH"/>
    <property type="match status" value="1"/>
</dbReference>
<dbReference type="PANTHER" id="PTHR42796:SF7">
    <property type="entry name" value="2-DEHYDRO-3-DEOXY-D-ARABINONATE DEHYDRATASE"/>
    <property type="match status" value="1"/>
</dbReference>
<name>A0A660LCL0_9ACTN</name>
<organism evidence="4 5">
    <name type="scientific">Solirubrobacter pauli</name>
    <dbReference type="NCBI Taxonomy" id="166793"/>
    <lineage>
        <taxon>Bacteria</taxon>
        <taxon>Bacillati</taxon>
        <taxon>Actinomycetota</taxon>
        <taxon>Thermoleophilia</taxon>
        <taxon>Solirubrobacterales</taxon>
        <taxon>Solirubrobacteraceae</taxon>
        <taxon>Solirubrobacter</taxon>
    </lineage>
</organism>
<dbReference type="Pfam" id="PF01557">
    <property type="entry name" value="FAA_hydrolase"/>
    <property type="match status" value="1"/>
</dbReference>
<evidence type="ECO:0000256" key="2">
    <source>
        <dbReference type="ARBA" id="ARBA00022723"/>
    </source>
</evidence>
<gene>
    <name evidence="4" type="ORF">C8N24_1935</name>
</gene>
<dbReference type="GO" id="GO:0046872">
    <property type="term" value="F:metal ion binding"/>
    <property type="evidence" value="ECO:0007669"/>
    <property type="project" value="UniProtKB-KW"/>
</dbReference>
<dbReference type="GO" id="GO:0003824">
    <property type="term" value="F:catalytic activity"/>
    <property type="evidence" value="ECO:0007669"/>
    <property type="project" value="InterPro"/>
</dbReference>
<proteinExistence type="inferred from homology"/>
<evidence type="ECO:0000313" key="5">
    <source>
        <dbReference type="Proteomes" id="UP000278962"/>
    </source>
</evidence>
<dbReference type="Gene3D" id="3.90.850.10">
    <property type="entry name" value="Fumarylacetoacetase-like, C-terminal domain"/>
    <property type="match status" value="1"/>
</dbReference>
<sequence length="273" mass="28588">MALWRVQTAGGERLARGPVEAGPVELLDGTLDQLLAAGTLDAPAAGPVPAGSVILAPVAGQEVWAAGVTYQASRAARNDESKGAHDFYDKVYDAERPELFFKAAPGRVRGPGNAIGVREDSGWDVPEPELALVVSAQGEILGYTIGNDVSSRSIEGENPLYLPQAKVYKGSCALGPCIVPVAEAPAAEELEITLTISRAGDQVFTGSTQTALLKRSLPELVSWLYRAQDFPVGAVLLTGTSVIPAVEFTLRGGDEVRIAITGLGELVNTVEVI</sequence>
<dbReference type="InterPro" id="IPR011234">
    <property type="entry name" value="Fumarylacetoacetase-like_C"/>
</dbReference>
<accession>A0A660LCL0</accession>